<accession>A0ABS6D2L7</accession>
<keyword evidence="1" id="KW-0472">Membrane</keyword>
<feature type="transmembrane region" description="Helical" evidence="1">
    <location>
        <begin position="6"/>
        <end position="31"/>
    </location>
</feature>
<feature type="transmembrane region" description="Helical" evidence="1">
    <location>
        <begin position="43"/>
        <end position="65"/>
    </location>
</feature>
<name>A0ABS6D2L7_9FIRM</name>
<keyword evidence="1" id="KW-1133">Transmembrane helix</keyword>
<protein>
    <recommendedName>
        <fullName evidence="4">Phospholipase D-like protein</fullName>
    </recommendedName>
</protein>
<evidence type="ECO:0000256" key="1">
    <source>
        <dbReference type="SAM" id="Phobius"/>
    </source>
</evidence>
<dbReference type="RefSeq" id="WP_216240715.1">
    <property type="nucleotide sequence ID" value="NZ_JABACJ020000005.1"/>
</dbReference>
<sequence>MNVAAVVLLSVAAFIYVELAIFAAVFMYLKAAGKTEARNDRKIILVYSVAAGVFFPVTFAIMAAYKAAERK</sequence>
<dbReference type="Proteomes" id="UP000723714">
    <property type="component" value="Unassembled WGS sequence"/>
</dbReference>
<gene>
    <name evidence="2" type="ORF">HGO97_007615</name>
</gene>
<comment type="caution">
    <text evidence="2">The sequence shown here is derived from an EMBL/GenBank/DDBJ whole genome shotgun (WGS) entry which is preliminary data.</text>
</comment>
<dbReference type="EMBL" id="JABACJ020000005">
    <property type="protein sequence ID" value="MBU3875676.1"/>
    <property type="molecule type" value="Genomic_DNA"/>
</dbReference>
<evidence type="ECO:0000313" key="2">
    <source>
        <dbReference type="EMBL" id="MBU3875676.1"/>
    </source>
</evidence>
<organism evidence="2 3">
    <name type="scientific">Faecalicatena faecalis</name>
    <dbReference type="NCBI Taxonomy" id="2726362"/>
    <lineage>
        <taxon>Bacteria</taxon>
        <taxon>Bacillati</taxon>
        <taxon>Bacillota</taxon>
        <taxon>Clostridia</taxon>
        <taxon>Lachnospirales</taxon>
        <taxon>Lachnospiraceae</taxon>
        <taxon>Faecalicatena</taxon>
    </lineage>
</organism>
<keyword evidence="3" id="KW-1185">Reference proteome</keyword>
<keyword evidence="1" id="KW-0812">Transmembrane</keyword>
<evidence type="ECO:0008006" key="4">
    <source>
        <dbReference type="Google" id="ProtNLM"/>
    </source>
</evidence>
<evidence type="ECO:0000313" key="3">
    <source>
        <dbReference type="Proteomes" id="UP000723714"/>
    </source>
</evidence>
<proteinExistence type="predicted"/>
<reference evidence="2 3" key="1">
    <citation type="submission" date="2021-06" db="EMBL/GenBank/DDBJ databases">
        <title>Faecalicatena sp. nov. isolated from porcine feces.</title>
        <authorList>
            <person name="Oh B.S."/>
            <person name="Lee J.H."/>
        </authorList>
    </citation>
    <scope>NUCLEOTIDE SEQUENCE [LARGE SCALE GENOMIC DNA]</scope>
    <source>
        <strain evidence="2 3">AGMB00832</strain>
    </source>
</reference>